<organism evidence="6 7">
    <name type="scientific">Ereboglobus luteus</name>
    <dbReference type="NCBI Taxonomy" id="1796921"/>
    <lineage>
        <taxon>Bacteria</taxon>
        <taxon>Pseudomonadati</taxon>
        <taxon>Verrucomicrobiota</taxon>
        <taxon>Opitutia</taxon>
        <taxon>Opitutales</taxon>
        <taxon>Opitutaceae</taxon>
        <taxon>Ereboglobus</taxon>
    </lineage>
</organism>
<dbReference type="SMART" id="SM00849">
    <property type="entry name" value="Lactamase_B"/>
    <property type="match status" value="1"/>
</dbReference>
<evidence type="ECO:0000256" key="3">
    <source>
        <dbReference type="ARBA" id="ARBA00022801"/>
    </source>
</evidence>
<dbReference type="AlphaFoldDB" id="A0A2U8E628"/>
<dbReference type="InterPro" id="IPR036866">
    <property type="entry name" value="RibonucZ/Hydroxyglut_hydro"/>
</dbReference>
<feature type="domain" description="Metallo-beta-lactamase" evidence="5">
    <location>
        <begin position="96"/>
        <end position="260"/>
    </location>
</feature>
<evidence type="ECO:0000256" key="2">
    <source>
        <dbReference type="ARBA" id="ARBA00022723"/>
    </source>
</evidence>
<dbReference type="PANTHER" id="PTHR46233">
    <property type="entry name" value="HYDROXYACYLGLUTATHIONE HYDROLASE GLOC"/>
    <property type="match status" value="1"/>
</dbReference>
<dbReference type="InterPro" id="IPR001279">
    <property type="entry name" value="Metallo-B-lactamas"/>
</dbReference>
<dbReference type="Gene3D" id="3.60.15.10">
    <property type="entry name" value="Ribonuclease Z/Hydroxyacylglutathione hydrolase-like"/>
    <property type="match status" value="1"/>
</dbReference>
<keyword evidence="2" id="KW-0479">Metal-binding</keyword>
<gene>
    <name evidence="6" type="ORF">CKA38_14985</name>
</gene>
<dbReference type="GO" id="GO:0016787">
    <property type="term" value="F:hydrolase activity"/>
    <property type="evidence" value="ECO:0007669"/>
    <property type="project" value="UniProtKB-KW"/>
</dbReference>
<protein>
    <submittedName>
        <fullName evidence="6">MBL fold metallo-hydrolase</fullName>
    </submittedName>
</protein>
<dbReference type="OrthoDB" id="9802248at2"/>
<dbReference type="SUPFAM" id="SSF56281">
    <property type="entry name" value="Metallo-hydrolase/oxidoreductase"/>
    <property type="match status" value="1"/>
</dbReference>
<evidence type="ECO:0000313" key="6">
    <source>
        <dbReference type="EMBL" id="AWI10388.1"/>
    </source>
</evidence>
<reference evidence="6 7" key="1">
    <citation type="journal article" date="2018" name="Syst. Appl. Microbiol.">
        <title>Ereboglobus luteus gen. nov. sp. nov. from cockroach guts, and new insights into the oxygen relationship of the genera Opitutus and Didymococcus (Verrucomicrobia: Opitutaceae).</title>
        <authorList>
            <person name="Tegtmeier D."/>
            <person name="Belitz A."/>
            <person name="Radek R."/>
            <person name="Heimerl T."/>
            <person name="Brune A."/>
        </authorList>
    </citation>
    <scope>NUCLEOTIDE SEQUENCE [LARGE SCALE GENOMIC DNA]</scope>
    <source>
        <strain evidence="6 7">Ho45</strain>
    </source>
</reference>
<dbReference type="InterPro" id="IPR051453">
    <property type="entry name" value="MBL_Glyoxalase_II"/>
</dbReference>
<keyword evidence="3 6" id="KW-0378">Hydrolase</keyword>
<evidence type="ECO:0000256" key="4">
    <source>
        <dbReference type="ARBA" id="ARBA00022833"/>
    </source>
</evidence>
<keyword evidence="7" id="KW-1185">Reference proteome</keyword>
<dbReference type="KEGG" id="elut:CKA38_14985"/>
<dbReference type="RefSeq" id="WP_108826289.1">
    <property type="nucleotide sequence ID" value="NZ_CP023004.1"/>
</dbReference>
<name>A0A2U8E628_9BACT</name>
<proteinExistence type="predicted"/>
<evidence type="ECO:0000256" key="1">
    <source>
        <dbReference type="ARBA" id="ARBA00001947"/>
    </source>
</evidence>
<comment type="cofactor">
    <cofactor evidence="1">
        <name>Zn(2+)</name>
        <dbReference type="ChEBI" id="CHEBI:29105"/>
    </cofactor>
</comment>
<sequence length="279" mass="30713">MPRIPIEDNYTDILGKAQRGLRITDEQLAARAEITPAELASLKAGQFDEAAARRVARHLRLHPGAFANLASKKWYPTHPVFRSGFAAFNAPYDDMAVNSYLVWDHRSRQAALFDPGASGEKVLDYLDAEKLSLRQIFLTHAHEDHIADLGKILAAIKTSTPPEVWISAREASDVPEAKPFADNTIFHIGDLTLRSYPTSGHSPGGTTYYTTDLSYPLAIVGDSIFAGSMGGSADAYDDAIKNNWKYILSLPRDTVLACGHGPITTLAQEKKNNPFFARW</sequence>
<dbReference type="PANTHER" id="PTHR46233:SF3">
    <property type="entry name" value="HYDROXYACYLGLUTATHIONE HYDROLASE GLOC"/>
    <property type="match status" value="1"/>
</dbReference>
<dbReference type="EMBL" id="CP023004">
    <property type="protein sequence ID" value="AWI10388.1"/>
    <property type="molecule type" value="Genomic_DNA"/>
</dbReference>
<dbReference type="Pfam" id="PF00753">
    <property type="entry name" value="Lactamase_B"/>
    <property type="match status" value="1"/>
</dbReference>
<keyword evidence="4" id="KW-0862">Zinc</keyword>
<accession>A0A2U8E628</accession>
<dbReference type="Proteomes" id="UP000244896">
    <property type="component" value="Chromosome"/>
</dbReference>
<dbReference type="GO" id="GO:0046872">
    <property type="term" value="F:metal ion binding"/>
    <property type="evidence" value="ECO:0007669"/>
    <property type="project" value="UniProtKB-KW"/>
</dbReference>
<evidence type="ECO:0000259" key="5">
    <source>
        <dbReference type="SMART" id="SM00849"/>
    </source>
</evidence>
<evidence type="ECO:0000313" key="7">
    <source>
        <dbReference type="Proteomes" id="UP000244896"/>
    </source>
</evidence>